<reference evidence="3" key="1">
    <citation type="submission" date="2010-08" db="EMBL/GenBank/DDBJ databases">
        <authorList>
            <consortium name="Caenorhabditis japonica Sequencing Consortium"/>
            <person name="Wilson R.K."/>
        </authorList>
    </citation>
    <scope>NUCLEOTIDE SEQUENCE [LARGE SCALE GENOMIC DNA]</scope>
    <source>
        <strain evidence="3">DF5081</strain>
    </source>
</reference>
<keyword evidence="3" id="KW-1185">Reference proteome</keyword>
<feature type="transmembrane region" description="Helical" evidence="1">
    <location>
        <begin position="48"/>
        <end position="71"/>
    </location>
</feature>
<keyword evidence="1" id="KW-1133">Transmembrane helix</keyword>
<dbReference type="AlphaFoldDB" id="A0A8R1IGD1"/>
<evidence type="ECO:0000313" key="3">
    <source>
        <dbReference type="Proteomes" id="UP000005237"/>
    </source>
</evidence>
<sequence length="74" mass="8632">MRELKITDLERIGMTWSGFITYWTGFGSILLALQMLCLKASWFSSRFIAMQVFIEFEACRMMFHLVSLVVLQTS</sequence>
<evidence type="ECO:0000256" key="1">
    <source>
        <dbReference type="SAM" id="Phobius"/>
    </source>
</evidence>
<organism evidence="2 3">
    <name type="scientific">Caenorhabditis japonica</name>
    <dbReference type="NCBI Taxonomy" id="281687"/>
    <lineage>
        <taxon>Eukaryota</taxon>
        <taxon>Metazoa</taxon>
        <taxon>Ecdysozoa</taxon>
        <taxon>Nematoda</taxon>
        <taxon>Chromadorea</taxon>
        <taxon>Rhabditida</taxon>
        <taxon>Rhabditina</taxon>
        <taxon>Rhabditomorpha</taxon>
        <taxon>Rhabditoidea</taxon>
        <taxon>Rhabditidae</taxon>
        <taxon>Peloderinae</taxon>
        <taxon>Caenorhabditis</taxon>
    </lineage>
</organism>
<evidence type="ECO:0000313" key="2">
    <source>
        <dbReference type="EnsemblMetazoa" id="CJA31659.1"/>
    </source>
</evidence>
<proteinExistence type="predicted"/>
<keyword evidence="1" id="KW-0812">Transmembrane</keyword>
<protein>
    <submittedName>
        <fullName evidence="2">Uncharacterized protein</fullName>
    </submittedName>
</protein>
<accession>A0A8R1IGD1</accession>
<dbReference type="Proteomes" id="UP000005237">
    <property type="component" value="Unassembled WGS sequence"/>
</dbReference>
<name>A0A8R1IGD1_CAEJA</name>
<reference evidence="2" key="2">
    <citation type="submission" date="2022-06" db="UniProtKB">
        <authorList>
            <consortium name="EnsemblMetazoa"/>
        </authorList>
    </citation>
    <scope>IDENTIFICATION</scope>
    <source>
        <strain evidence="2">DF5081</strain>
    </source>
</reference>
<keyword evidence="1" id="KW-0472">Membrane</keyword>
<feature type="transmembrane region" description="Helical" evidence="1">
    <location>
        <begin position="20"/>
        <end position="42"/>
    </location>
</feature>
<dbReference type="EnsemblMetazoa" id="CJA31659.1">
    <property type="protein sequence ID" value="CJA31659.1"/>
    <property type="gene ID" value="WBGene00207506"/>
</dbReference>